<protein>
    <submittedName>
        <fullName evidence="3">MBL fold metallo-hydrolase</fullName>
    </submittedName>
</protein>
<sequence>MVSITIYDGAETIGGNKIFVEEKGKGVFLDFGMNFELHNAFFEEFLTERDSRGIHDHLYLDLIPKLNIYRDDLITTDVGRLMPAYPSLNVEAVLLSHAHLDHCGCIGMLKETIPIVASNTSIAILKAQRDTGQSRIASEIAYMSPKKKDDGGLLLKPEGREYIGRKFFCTCELSGNMEDFMSKKPGQDGKNSKKLKSGDIKCLDGTCMCFDVKAFEVDHSIYGSTAYVLQGETSVAYTGDIRLHGKNGGQTGDFIKEAKSSSILIIEGTRAGRDNDQNVTEDDVNRNCRSAVENSRGLVIADFSPRNLERLEMFISIAKKTGREPVITAKDAYMLHAIQCADGNERLKGLRIYDELKDKTRNKWETEVVSDRCKDDYVSHDSISKDPGRYILCFSYFDLKHLLDIKPKEGSYIYSSCEAFTEEMALDFKRLNKWLDYFHLKAYGFEMTANGDGQSIDFTKGYHASGHASKDDLTRIIDTIDPDVIIPVHTKDVNWFVENFENVNAIRKGETRDFN</sequence>
<dbReference type="PANTHER" id="PTHR43694">
    <property type="entry name" value="RIBONUCLEASE J"/>
    <property type="match status" value="1"/>
</dbReference>
<dbReference type="Pfam" id="PF07521">
    <property type="entry name" value="RMMBL"/>
    <property type="match status" value="1"/>
</dbReference>
<dbReference type="Pfam" id="PF00753">
    <property type="entry name" value="Lactamase_B"/>
    <property type="match status" value="1"/>
</dbReference>
<evidence type="ECO:0000259" key="1">
    <source>
        <dbReference type="Pfam" id="PF00753"/>
    </source>
</evidence>
<evidence type="ECO:0000313" key="4">
    <source>
        <dbReference type="Proteomes" id="UP001320159"/>
    </source>
</evidence>
<dbReference type="Proteomes" id="UP001320159">
    <property type="component" value="Unassembled WGS sequence"/>
</dbReference>
<dbReference type="RefSeq" id="WP_230742464.1">
    <property type="nucleotide sequence ID" value="NZ_PGCK01000009.1"/>
</dbReference>
<dbReference type="InterPro" id="IPR036866">
    <property type="entry name" value="RibonucZ/Hydroxyglut_hydro"/>
</dbReference>
<feature type="domain" description="Metallo-beta-lactamase" evidence="1">
    <location>
        <begin position="84"/>
        <end position="116"/>
    </location>
</feature>
<feature type="domain" description="Zn-dependent metallo-hydrolase RNA specificity" evidence="2">
    <location>
        <begin position="463"/>
        <end position="490"/>
    </location>
</feature>
<comment type="caution">
    <text evidence="3">The sequence shown here is derived from an EMBL/GenBank/DDBJ whole genome shotgun (WGS) entry which is preliminary data.</text>
</comment>
<dbReference type="SUPFAM" id="SSF56281">
    <property type="entry name" value="Metallo-hydrolase/oxidoreductase"/>
    <property type="match status" value="1"/>
</dbReference>
<organism evidence="3 4">
    <name type="scientific">Methanooceanicella nereidis</name>
    <dbReference type="NCBI Taxonomy" id="2052831"/>
    <lineage>
        <taxon>Archaea</taxon>
        <taxon>Methanobacteriati</taxon>
        <taxon>Methanobacteriota</taxon>
        <taxon>Stenosarchaea group</taxon>
        <taxon>Methanomicrobia</taxon>
        <taxon>Methanocellales</taxon>
        <taxon>Methanocellaceae</taxon>
        <taxon>Methanooceanicella</taxon>
    </lineage>
</organism>
<dbReference type="EMBL" id="PGCK01000009">
    <property type="protein sequence ID" value="MCD1295607.1"/>
    <property type="molecule type" value="Genomic_DNA"/>
</dbReference>
<gene>
    <name evidence="3" type="ORF">CUJ83_11415</name>
</gene>
<proteinExistence type="predicted"/>
<dbReference type="AlphaFoldDB" id="A0AAP2RG45"/>
<dbReference type="InterPro" id="IPR011108">
    <property type="entry name" value="RMMBL"/>
</dbReference>
<dbReference type="PANTHER" id="PTHR43694:SF1">
    <property type="entry name" value="RIBONUCLEASE J"/>
    <property type="match status" value="1"/>
</dbReference>
<dbReference type="Gene3D" id="3.60.15.10">
    <property type="entry name" value="Ribonuclease Z/Hydroxyacylglutathione hydrolase-like"/>
    <property type="match status" value="2"/>
</dbReference>
<evidence type="ECO:0000313" key="3">
    <source>
        <dbReference type="EMBL" id="MCD1295607.1"/>
    </source>
</evidence>
<name>A0AAP2RG45_9EURY</name>
<reference evidence="3 4" key="1">
    <citation type="submission" date="2017-11" db="EMBL/GenBank/DDBJ databases">
        <title>Isolation and Characterization of Family Methanocellaceae Species from Potential Methane Hydrate Area Offshore Southwestern Taiwan.</title>
        <authorList>
            <person name="Zhang W.-L."/>
            <person name="Chen W.-C."/>
            <person name="Lai M.-C."/>
            <person name="Chen S.-C."/>
        </authorList>
    </citation>
    <scope>NUCLEOTIDE SEQUENCE [LARGE SCALE GENOMIC DNA]</scope>
    <source>
        <strain evidence="3 4">CWC-04</strain>
    </source>
</reference>
<keyword evidence="4" id="KW-1185">Reference proteome</keyword>
<accession>A0AAP2RG45</accession>
<dbReference type="InterPro" id="IPR001279">
    <property type="entry name" value="Metallo-B-lactamas"/>
</dbReference>
<evidence type="ECO:0000259" key="2">
    <source>
        <dbReference type="Pfam" id="PF07521"/>
    </source>
</evidence>